<gene>
    <name evidence="1" type="ORF">HPB47_010245</name>
</gene>
<accession>A0AC60P089</accession>
<organism evidence="1 2">
    <name type="scientific">Ixodes persulcatus</name>
    <name type="common">Taiga tick</name>
    <dbReference type="NCBI Taxonomy" id="34615"/>
    <lineage>
        <taxon>Eukaryota</taxon>
        <taxon>Metazoa</taxon>
        <taxon>Ecdysozoa</taxon>
        <taxon>Arthropoda</taxon>
        <taxon>Chelicerata</taxon>
        <taxon>Arachnida</taxon>
        <taxon>Acari</taxon>
        <taxon>Parasitiformes</taxon>
        <taxon>Ixodida</taxon>
        <taxon>Ixodoidea</taxon>
        <taxon>Ixodidae</taxon>
        <taxon>Ixodinae</taxon>
        <taxon>Ixodes</taxon>
    </lineage>
</organism>
<name>A0AC60P089_IXOPE</name>
<comment type="caution">
    <text evidence="1">The sequence shown here is derived from an EMBL/GenBank/DDBJ whole genome shotgun (WGS) entry which is preliminary data.</text>
</comment>
<sequence length="110" mass="11832">MSFCAARHCRNVKDDAEAADVVSNEAHQLPASLRPIEVTQHRKSQCTEEGPNPKKGSSWSRSTAGFLPTLHNRRGLGLGAKGVPELLELQGQEKKHLARPTKTNGGGLPA</sequence>
<evidence type="ECO:0000313" key="1">
    <source>
        <dbReference type="EMBL" id="KAG0412604.1"/>
    </source>
</evidence>
<dbReference type="Proteomes" id="UP000805193">
    <property type="component" value="Unassembled WGS sequence"/>
</dbReference>
<protein>
    <submittedName>
        <fullName evidence="1">Uncharacterized protein</fullName>
    </submittedName>
</protein>
<keyword evidence="2" id="KW-1185">Reference proteome</keyword>
<reference evidence="1 2" key="1">
    <citation type="journal article" date="2020" name="Cell">
        <title>Large-Scale Comparative Analyses of Tick Genomes Elucidate Their Genetic Diversity and Vector Capacities.</title>
        <authorList>
            <consortium name="Tick Genome and Microbiome Consortium (TIGMIC)"/>
            <person name="Jia N."/>
            <person name="Wang J."/>
            <person name="Shi W."/>
            <person name="Du L."/>
            <person name="Sun Y."/>
            <person name="Zhan W."/>
            <person name="Jiang J.F."/>
            <person name="Wang Q."/>
            <person name="Zhang B."/>
            <person name="Ji P."/>
            <person name="Bell-Sakyi L."/>
            <person name="Cui X.M."/>
            <person name="Yuan T.T."/>
            <person name="Jiang B.G."/>
            <person name="Yang W.F."/>
            <person name="Lam T.T."/>
            <person name="Chang Q.C."/>
            <person name="Ding S.J."/>
            <person name="Wang X.J."/>
            <person name="Zhu J.G."/>
            <person name="Ruan X.D."/>
            <person name="Zhao L."/>
            <person name="Wei J.T."/>
            <person name="Ye R.Z."/>
            <person name="Que T.C."/>
            <person name="Du C.H."/>
            <person name="Zhou Y.H."/>
            <person name="Cheng J.X."/>
            <person name="Dai P.F."/>
            <person name="Guo W.B."/>
            <person name="Han X.H."/>
            <person name="Huang E.J."/>
            <person name="Li L.F."/>
            <person name="Wei W."/>
            <person name="Gao Y.C."/>
            <person name="Liu J.Z."/>
            <person name="Shao H.Z."/>
            <person name="Wang X."/>
            <person name="Wang C.C."/>
            <person name="Yang T.C."/>
            <person name="Huo Q.B."/>
            <person name="Li W."/>
            <person name="Chen H.Y."/>
            <person name="Chen S.E."/>
            <person name="Zhou L.G."/>
            <person name="Ni X.B."/>
            <person name="Tian J.H."/>
            <person name="Sheng Y."/>
            <person name="Liu T."/>
            <person name="Pan Y.S."/>
            <person name="Xia L.Y."/>
            <person name="Li J."/>
            <person name="Zhao F."/>
            <person name="Cao W.C."/>
        </authorList>
    </citation>
    <scope>NUCLEOTIDE SEQUENCE [LARGE SCALE GENOMIC DNA]</scope>
    <source>
        <strain evidence="1">Iper-2018</strain>
    </source>
</reference>
<proteinExistence type="predicted"/>
<dbReference type="EMBL" id="JABSTQ010011334">
    <property type="protein sequence ID" value="KAG0412604.1"/>
    <property type="molecule type" value="Genomic_DNA"/>
</dbReference>
<evidence type="ECO:0000313" key="2">
    <source>
        <dbReference type="Proteomes" id="UP000805193"/>
    </source>
</evidence>